<evidence type="ECO:0000256" key="3">
    <source>
        <dbReference type="ARBA" id="ARBA00049582"/>
    </source>
</evidence>
<evidence type="ECO:0000256" key="5">
    <source>
        <dbReference type="ARBA" id="ARBA00049773"/>
    </source>
</evidence>
<proteinExistence type="inferred from homology"/>
<organism evidence="9 10">
    <name type="scientific">Mytilus edulis</name>
    <name type="common">Blue mussel</name>
    <dbReference type="NCBI Taxonomy" id="6550"/>
    <lineage>
        <taxon>Eukaryota</taxon>
        <taxon>Metazoa</taxon>
        <taxon>Spiralia</taxon>
        <taxon>Lophotrochozoa</taxon>
        <taxon>Mollusca</taxon>
        <taxon>Bivalvia</taxon>
        <taxon>Autobranchia</taxon>
        <taxon>Pteriomorphia</taxon>
        <taxon>Mytilida</taxon>
        <taxon>Mytiloidea</taxon>
        <taxon>Mytilidae</taxon>
        <taxon>Mytilinae</taxon>
        <taxon>Mytilus</taxon>
    </lineage>
</organism>
<dbReference type="PANTHER" id="PTHR16222">
    <property type="entry name" value="ADP-RIBOSYLGLYCOHYDROLASE"/>
    <property type="match status" value="1"/>
</dbReference>
<sequence length="221" mass="24062">MSGRAPGNTTMNSCLMLKPLEIPFNPRGRGCGAAMRAMCIGLRYPNPENLSDLIADAIESGRMTHHNPTGFLGSLAAALFTSYAIQNKPVEQWGAGLMDTLPLASEYIKETVQPGFRLITSGKTLPNFPSDYGIEARDKFYESVSSSGWGGANGHDAPMIAYDAMLGSGDSWIEICKRGILHYGDKDSTGVMVGCWFGAMHGFLGVPDNHHKKIEYRKRLE</sequence>
<protein>
    <recommendedName>
        <fullName evidence="5">ADP-ribosylhydrolase ARH1</fullName>
        <ecNumber evidence="4">3.2.2.19</ecNumber>
    </recommendedName>
    <alternativeName>
        <fullName evidence="6">ADP-ribose-L-arginine cleaving enzyme</fullName>
    </alternativeName>
    <alternativeName>
        <fullName evidence="7">[Protein ADP-ribosylarginine] hydrolase</fullName>
    </alternativeName>
</protein>
<dbReference type="SUPFAM" id="SSF101478">
    <property type="entry name" value="ADP-ribosylglycohydrolase"/>
    <property type="match status" value="1"/>
</dbReference>
<evidence type="ECO:0000256" key="6">
    <source>
        <dbReference type="ARBA" id="ARBA00049798"/>
    </source>
</evidence>
<comment type="cofactor">
    <cofactor evidence="8">
        <name>Mg(2+)</name>
        <dbReference type="ChEBI" id="CHEBI:18420"/>
    </cofactor>
    <text evidence="8">Binds 2 magnesium ions per subunit.</text>
</comment>
<evidence type="ECO:0000313" key="10">
    <source>
        <dbReference type="Proteomes" id="UP000683360"/>
    </source>
</evidence>
<evidence type="ECO:0000256" key="8">
    <source>
        <dbReference type="PIRSR" id="PIRSR605502-1"/>
    </source>
</evidence>
<feature type="binding site" evidence="8">
    <location>
        <position position="188"/>
    </location>
    <ligand>
        <name>Mg(2+)</name>
        <dbReference type="ChEBI" id="CHEBI:18420"/>
        <label>1</label>
    </ligand>
</feature>
<dbReference type="GO" id="GO:0003875">
    <property type="term" value="F:ADP-ribosylarginine hydrolase activity"/>
    <property type="evidence" value="ECO:0007669"/>
    <property type="project" value="UniProtKB-EC"/>
</dbReference>
<dbReference type="GO" id="GO:0046872">
    <property type="term" value="F:metal ion binding"/>
    <property type="evidence" value="ECO:0007669"/>
    <property type="project" value="UniProtKB-KW"/>
</dbReference>
<gene>
    <name evidence="9" type="ORF">MEDL_59283</name>
</gene>
<evidence type="ECO:0000256" key="4">
    <source>
        <dbReference type="ARBA" id="ARBA00049725"/>
    </source>
</evidence>
<dbReference type="InterPro" id="IPR005502">
    <property type="entry name" value="Ribosyl_crysJ1"/>
</dbReference>
<dbReference type="Proteomes" id="UP000683360">
    <property type="component" value="Unassembled WGS sequence"/>
</dbReference>
<accession>A0A8S3UNS7</accession>
<dbReference type="InterPro" id="IPR036705">
    <property type="entry name" value="Ribosyl_crysJ1_sf"/>
</dbReference>
<feature type="binding site" evidence="8">
    <location>
        <position position="185"/>
    </location>
    <ligand>
        <name>Mg(2+)</name>
        <dbReference type="ChEBI" id="CHEBI:18420"/>
        <label>1</label>
    </ligand>
</feature>
<dbReference type="EMBL" id="CAJPWZ010002901">
    <property type="protein sequence ID" value="CAG2247362.1"/>
    <property type="molecule type" value="Genomic_DNA"/>
</dbReference>
<keyword evidence="10" id="KW-1185">Reference proteome</keyword>
<evidence type="ECO:0000313" key="9">
    <source>
        <dbReference type="EMBL" id="CAG2247362.1"/>
    </source>
</evidence>
<keyword evidence="2 9" id="KW-0378">Hydrolase</keyword>
<dbReference type="InterPro" id="IPR050792">
    <property type="entry name" value="ADP-ribosylglycohydrolase"/>
</dbReference>
<evidence type="ECO:0000256" key="2">
    <source>
        <dbReference type="ARBA" id="ARBA00022801"/>
    </source>
</evidence>
<dbReference type="OrthoDB" id="10250509at2759"/>
<dbReference type="PANTHER" id="PTHR16222:SF26">
    <property type="entry name" value="ADP-RIBOSYLHYDROLASE ARH1"/>
    <property type="match status" value="1"/>
</dbReference>
<comment type="caution">
    <text evidence="9">The sequence shown here is derived from an EMBL/GenBank/DDBJ whole genome shotgun (WGS) entry which is preliminary data.</text>
</comment>
<dbReference type="Gene3D" id="1.10.4080.10">
    <property type="entry name" value="ADP-ribosylation/Crystallin J1"/>
    <property type="match status" value="1"/>
</dbReference>
<dbReference type="AlphaFoldDB" id="A0A8S3UNS7"/>
<keyword evidence="8" id="KW-0479">Metal-binding</keyword>
<comment type="similarity">
    <text evidence="1">Belongs to the ADP-ribosylglycohydrolase family.</text>
</comment>
<reference evidence="9" key="1">
    <citation type="submission" date="2021-03" db="EMBL/GenBank/DDBJ databases">
        <authorList>
            <person name="Bekaert M."/>
        </authorList>
    </citation>
    <scope>NUCLEOTIDE SEQUENCE</scope>
</reference>
<evidence type="ECO:0000256" key="7">
    <source>
        <dbReference type="ARBA" id="ARBA00049810"/>
    </source>
</evidence>
<dbReference type="Pfam" id="PF03747">
    <property type="entry name" value="ADP_ribosyl_GH"/>
    <property type="match status" value="1"/>
</dbReference>
<keyword evidence="8" id="KW-0460">Magnesium</keyword>
<comment type="function">
    <text evidence="3">Specifically acts as an arginine mono-ADP-ribosylhydrolase by mediating the removal of mono-ADP-ribose attached to arginine residues on proteins.</text>
</comment>
<feature type="binding site" evidence="8">
    <location>
        <position position="187"/>
    </location>
    <ligand>
        <name>Mg(2+)</name>
        <dbReference type="ChEBI" id="CHEBI:18420"/>
        <label>1</label>
    </ligand>
</feature>
<name>A0A8S3UNS7_MYTED</name>
<keyword evidence="9" id="KW-0326">Glycosidase</keyword>
<evidence type="ECO:0000256" key="1">
    <source>
        <dbReference type="ARBA" id="ARBA00010702"/>
    </source>
</evidence>
<dbReference type="EC" id="3.2.2.19" evidence="4"/>